<protein>
    <submittedName>
        <fullName evidence="1">Uncharacterized protein</fullName>
    </submittedName>
</protein>
<evidence type="ECO:0000313" key="1">
    <source>
        <dbReference type="EMBL" id="CAB1442608.1"/>
    </source>
</evidence>
<reference evidence="1" key="1">
    <citation type="submission" date="2020-03" db="EMBL/GenBank/DDBJ databases">
        <authorList>
            <person name="Weist P."/>
        </authorList>
    </citation>
    <scope>NUCLEOTIDE SEQUENCE</scope>
</reference>
<accession>A0A9N7YSB0</accession>
<dbReference type="EMBL" id="CADEAL010002890">
    <property type="protein sequence ID" value="CAB1442608.1"/>
    <property type="molecule type" value="Genomic_DNA"/>
</dbReference>
<organism evidence="1 2">
    <name type="scientific">Pleuronectes platessa</name>
    <name type="common">European plaice</name>
    <dbReference type="NCBI Taxonomy" id="8262"/>
    <lineage>
        <taxon>Eukaryota</taxon>
        <taxon>Metazoa</taxon>
        <taxon>Chordata</taxon>
        <taxon>Craniata</taxon>
        <taxon>Vertebrata</taxon>
        <taxon>Euteleostomi</taxon>
        <taxon>Actinopterygii</taxon>
        <taxon>Neopterygii</taxon>
        <taxon>Teleostei</taxon>
        <taxon>Neoteleostei</taxon>
        <taxon>Acanthomorphata</taxon>
        <taxon>Carangaria</taxon>
        <taxon>Pleuronectiformes</taxon>
        <taxon>Pleuronectoidei</taxon>
        <taxon>Pleuronectidae</taxon>
        <taxon>Pleuronectes</taxon>
    </lineage>
</organism>
<sequence>MPRCRSPRGGAGLYQHMPKTEGALQMDSNFDNYIANDDVLLYKRVPSPSDDSAECGQGQLTTSPAAHSLIIGRISTLVIFPVIAKLHPPVLLLSLLGKQEDTTDTTEKYPSRSII</sequence>
<dbReference type="Proteomes" id="UP001153269">
    <property type="component" value="Unassembled WGS sequence"/>
</dbReference>
<evidence type="ECO:0000313" key="2">
    <source>
        <dbReference type="Proteomes" id="UP001153269"/>
    </source>
</evidence>
<dbReference type="AlphaFoldDB" id="A0A9N7YSB0"/>
<comment type="caution">
    <text evidence="1">The sequence shown here is derived from an EMBL/GenBank/DDBJ whole genome shotgun (WGS) entry which is preliminary data.</text>
</comment>
<proteinExistence type="predicted"/>
<keyword evidence="2" id="KW-1185">Reference proteome</keyword>
<gene>
    <name evidence="1" type="ORF">PLEPLA_LOCUS30286</name>
</gene>
<name>A0A9N7YSB0_PLEPL</name>